<accession>A0A392QH64</accession>
<organism evidence="2 3">
    <name type="scientific">Trifolium medium</name>
    <dbReference type="NCBI Taxonomy" id="97028"/>
    <lineage>
        <taxon>Eukaryota</taxon>
        <taxon>Viridiplantae</taxon>
        <taxon>Streptophyta</taxon>
        <taxon>Embryophyta</taxon>
        <taxon>Tracheophyta</taxon>
        <taxon>Spermatophyta</taxon>
        <taxon>Magnoliopsida</taxon>
        <taxon>eudicotyledons</taxon>
        <taxon>Gunneridae</taxon>
        <taxon>Pentapetalae</taxon>
        <taxon>rosids</taxon>
        <taxon>fabids</taxon>
        <taxon>Fabales</taxon>
        <taxon>Fabaceae</taxon>
        <taxon>Papilionoideae</taxon>
        <taxon>50 kb inversion clade</taxon>
        <taxon>NPAAA clade</taxon>
        <taxon>Hologalegina</taxon>
        <taxon>IRL clade</taxon>
        <taxon>Trifolieae</taxon>
        <taxon>Trifolium</taxon>
    </lineage>
</organism>
<feature type="non-terminal residue" evidence="2">
    <location>
        <position position="121"/>
    </location>
</feature>
<sequence>TVVFWWLSSSWWWWWGETLTVVLLLLVQCPWWWFLGGAVPVYSVSVVAGALFLSLPDLGFWCGWVLVFAVSDLVVGGRTPSVWDTIALDGFWLWTVLLEVFDFVVVLGSGGGCGGGGVIRG</sequence>
<keyword evidence="1" id="KW-0812">Transmembrane</keyword>
<proteinExistence type="predicted"/>
<reference evidence="2 3" key="1">
    <citation type="journal article" date="2018" name="Front. Plant Sci.">
        <title>Red Clover (Trifolium pratense) and Zigzag Clover (T. medium) - A Picture of Genomic Similarities and Differences.</title>
        <authorList>
            <person name="Dluhosova J."/>
            <person name="Istvanek J."/>
            <person name="Nedelnik J."/>
            <person name="Repkova J."/>
        </authorList>
    </citation>
    <scope>NUCLEOTIDE SEQUENCE [LARGE SCALE GENOMIC DNA]</scope>
    <source>
        <strain evidence="3">cv. 10/8</strain>
        <tissue evidence="2">Leaf</tissue>
    </source>
</reference>
<feature type="transmembrane region" description="Helical" evidence="1">
    <location>
        <begin position="91"/>
        <end position="119"/>
    </location>
</feature>
<evidence type="ECO:0000313" key="2">
    <source>
        <dbReference type="EMBL" id="MCI23080.1"/>
    </source>
</evidence>
<keyword evidence="1" id="KW-0472">Membrane</keyword>
<keyword evidence="3" id="KW-1185">Reference proteome</keyword>
<dbReference type="AlphaFoldDB" id="A0A392QH64"/>
<evidence type="ECO:0000256" key="1">
    <source>
        <dbReference type="SAM" id="Phobius"/>
    </source>
</evidence>
<protein>
    <submittedName>
        <fullName evidence="2">Uncharacterized protein</fullName>
    </submittedName>
</protein>
<dbReference type="Proteomes" id="UP000265520">
    <property type="component" value="Unassembled WGS sequence"/>
</dbReference>
<comment type="caution">
    <text evidence="2">The sequence shown here is derived from an EMBL/GenBank/DDBJ whole genome shotgun (WGS) entry which is preliminary data.</text>
</comment>
<feature type="non-terminal residue" evidence="2">
    <location>
        <position position="1"/>
    </location>
</feature>
<feature type="transmembrane region" description="Helical" evidence="1">
    <location>
        <begin position="12"/>
        <end position="34"/>
    </location>
</feature>
<evidence type="ECO:0000313" key="3">
    <source>
        <dbReference type="Proteomes" id="UP000265520"/>
    </source>
</evidence>
<feature type="transmembrane region" description="Helical" evidence="1">
    <location>
        <begin position="46"/>
        <end position="71"/>
    </location>
</feature>
<name>A0A392QH64_9FABA</name>
<keyword evidence="1" id="KW-1133">Transmembrane helix</keyword>
<dbReference type="EMBL" id="LXQA010134046">
    <property type="protein sequence ID" value="MCI23080.1"/>
    <property type="molecule type" value="Genomic_DNA"/>
</dbReference>